<organism evidence="7 8">
    <name type="scientific">Zygotorulaspora mrakii</name>
    <name type="common">Zygosaccharomyces mrakii</name>
    <dbReference type="NCBI Taxonomy" id="42260"/>
    <lineage>
        <taxon>Eukaryota</taxon>
        <taxon>Fungi</taxon>
        <taxon>Dikarya</taxon>
        <taxon>Ascomycota</taxon>
        <taxon>Saccharomycotina</taxon>
        <taxon>Saccharomycetes</taxon>
        <taxon>Saccharomycetales</taxon>
        <taxon>Saccharomycetaceae</taxon>
        <taxon>Zygotorulaspora</taxon>
    </lineage>
</organism>
<evidence type="ECO:0000256" key="2">
    <source>
        <dbReference type="ARBA" id="ARBA00022737"/>
    </source>
</evidence>
<feature type="domain" description="PDZ GRASP-type" evidence="6">
    <location>
        <begin position="186"/>
        <end position="274"/>
    </location>
</feature>
<dbReference type="PROSITE" id="PS51865">
    <property type="entry name" value="PDZ_GRASP"/>
    <property type="match status" value="2"/>
</dbReference>
<dbReference type="InterPro" id="IPR024958">
    <property type="entry name" value="GRASP_PDZ"/>
</dbReference>
<dbReference type="PANTHER" id="PTHR12893:SF0">
    <property type="entry name" value="GRASP65"/>
    <property type="match status" value="1"/>
</dbReference>
<dbReference type="Gene3D" id="2.30.42.10">
    <property type="match status" value="2"/>
</dbReference>
<dbReference type="InterPro" id="IPR036034">
    <property type="entry name" value="PDZ_sf"/>
</dbReference>
<dbReference type="Pfam" id="PF04495">
    <property type="entry name" value="GRASP55_65"/>
    <property type="match status" value="1"/>
</dbReference>
<evidence type="ECO:0000313" key="7">
    <source>
        <dbReference type="EMBL" id="QLG70110.1"/>
    </source>
</evidence>
<name>A0A7H9AV21_ZYGMR</name>
<evidence type="ECO:0000256" key="5">
    <source>
        <dbReference type="SAM" id="MobiDB-lite"/>
    </source>
</evidence>
<evidence type="ECO:0000259" key="6">
    <source>
        <dbReference type="PROSITE" id="PS51865"/>
    </source>
</evidence>
<evidence type="ECO:0000313" key="8">
    <source>
        <dbReference type="Proteomes" id="UP000509704"/>
    </source>
</evidence>
<feature type="compositionally biased region" description="Polar residues" evidence="5">
    <location>
        <begin position="367"/>
        <end position="379"/>
    </location>
</feature>
<reference evidence="7 8" key="1">
    <citation type="submission" date="2020-07" db="EMBL/GenBank/DDBJ databases">
        <title>The yeast mating-type switching endonuclease HO is a domesticated member of an unorthodox homing genetic element family.</title>
        <authorList>
            <person name="Coughlan A.Y."/>
            <person name="Lombardi L."/>
            <person name="Braun-Galleani S."/>
            <person name="Martos A.R."/>
            <person name="Galeote V."/>
            <person name="Bigey F."/>
            <person name="Dequin S."/>
            <person name="Byrne K.P."/>
            <person name="Wolfe K.H."/>
        </authorList>
    </citation>
    <scope>NUCLEOTIDE SEQUENCE [LARGE SCALE GENOMIC DNA]</scope>
    <source>
        <strain evidence="7 8">NRRL Y-6702</strain>
    </source>
</reference>
<dbReference type="GO" id="GO:0007030">
    <property type="term" value="P:Golgi organization"/>
    <property type="evidence" value="ECO:0007669"/>
    <property type="project" value="TreeGrafter"/>
</dbReference>
<feature type="compositionally biased region" description="Pro residues" evidence="5">
    <location>
        <begin position="380"/>
        <end position="391"/>
    </location>
</feature>
<keyword evidence="2" id="KW-0677">Repeat</keyword>
<proteinExistence type="predicted"/>
<gene>
    <name evidence="7" type="ORF">HG535_0A00490</name>
</gene>
<keyword evidence="8" id="KW-1185">Reference proteome</keyword>
<dbReference type="RefSeq" id="XP_037141838.1">
    <property type="nucleotide sequence ID" value="XM_037285943.1"/>
</dbReference>
<sequence length="391" mass="43282">MFRIAKNLVKTLEQSVLTLSQDTNQLDLFFQSIPPNLLLPQRHSQIQLEEGTDQQSQIAFDHRFNNVVSGLRVLCVDETQLQLQSFFDYIIGINDDVVPLISNQHGYFYPDYNKISQIFNAHCNQHLKLNVWSAKGGSFRDEYISVIAKDASQLDDVSLSLSKESEHIFQPLGFKVQWTSLVASTFTYHVLNINIPNGPAAQSGLIPDEDYIIGCQDGLLATGGEALLQDIVRSRANQDLILYVYNRVHDCVRPLTVQIGGDGRLGCNVGSGFLHRIPAVSTSHQQFDEHQAHLTEELYSPSPLDLQPATDSVFVPGNVITPVSHSTTAGASPPKKQAHRKKHVDPAVAATPMMNEYFSEGKDTSARAHSSTPDSTKLSQPPPPPTTTRRS</sequence>
<accession>A0A7H9AV21</accession>
<evidence type="ECO:0000256" key="1">
    <source>
        <dbReference type="ARBA" id="ARBA00004394"/>
    </source>
</evidence>
<evidence type="ECO:0000256" key="4">
    <source>
        <dbReference type="ARBA" id="ARBA00023136"/>
    </source>
</evidence>
<evidence type="ECO:0000256" key="3">
    <source>
        <dbReference type="ARBA" id="ARBA00023034"/>
    </source>
</evidence>
<dbReference type="InterPro" id="IPR007583">
    <property type="entry name" value="GRASP55_65"/>
</dbReference>
<feature type="domain" description="PDZ GRASP-type" evidence="6">
    <location>
        <begin position="69"/>
        <end position="181"/>
    </location>
</feature>
<dbReference type="KEGG" id="zmk:HG535_0A00490"/>
<dbReference type="FunFam" id="2.30.42.10:FF:000183">
    <property type="entry name" value="Golgi reassembly-stacking protein 2"/>
    <property type="match status" value="1"/>
</dbReference>
<comment type="subcellular location">
    <subcellularLocation>
        <location evidence="1">Golgi apparatus membrane</location>
    </subcellularLocation>
</comment>
<dbReference type="OrthoDB" id="3318at2759"/>
<protein>
    <recommendedName>
        <fullName evidence="6">PDZ GRASP-type domain-containing protein</fullName>
    </recommendedName>
</protein>
<dbReference type="PANTHER" id="PTHR12893">
    <property type="entry name" value="GOLGI REASSEMBLY STACKING PROTEIN GRASP"/>
    <property type="match status" value="1"/>
</dbReference>
<feature type="region of interest" description="Disordered" evidence="5">
    <location>
        <begin position="324"/>
        <end position="391"/>
    </location>
</feature>
<dbReference type="GeneID" id="59233746"/>
<dbReference type="EMBL" id="CP058604">
    <property type="protein sequence ID" value="QLG70110.1"/>
    <property type="molecule type" value="Genomic_DNA"/>
</dbReference>
<dbReference type="Proteomes" id="UP000509704">
    <property type="component" value="Chromosome 1"/>
</dbReference>
<keyword evidence="3" id="KW-0333">Golgi apparatus</keyword>
<dbReference type="AlphaFoldDB" id="A0A7H9AV21"/>
<dbReference type="GO" id="GO:0000139">
    <property type="term" value="C:Golgi membrane"/>
    <property type="evidence" value="ECO:0007669"/>
    <property type="project" value="UniProtKB-SubCell"/>
</dbReference>
<keyword evidence="4" id="KW-0472">Membrane</keyword>